<gene>
    <name evidence="1" type="ORF">CYMTET_23764</name>
</gene>
<dbReference type="PROSITE" id="PS51367">
    <property type="entry name" value="THAUMATIN_2"/>
    <property type="match status" value="1"/>
</dbReference>
<dbReference type="Gene3D" id="2.60.110.10">
    <property type="entry name" value="Thaumatin"/>
    <property type="match status" value="2"/>
</dbReference>
<dbReference type="SMART" id="SM00205">
    <property type="entry name" value="THN"/>
    <property type="match status" value="1"/>
</dbReference>
<name>A0AAE0FYM9_9CHLO</name>
<dbReference type="InterPro" id="IPR037176">
    <property type="entry name" value="Osmotin/thaumatin-like_sf"/>
</dbReference>
<dbReference type="InterPro" id="IPR001938">
    <property type="entry name" value="Thaumatin"/>
</dbReference>
<accession>A0AAE0FYM9</accession>
<dbReference type="SUPFAM" id="SSF49870">
    <property type="entry name" value="Osmotin, thaumatin-like protein"/>
    <property type="match status" value="1"/>
</dbReference>
<organism evidence="1 2">
    <name type="scientific">Cymbomonas tetramitiformis</name>
    <dbReference type="NCBI Taxonomy" id="36881"/>
    <lineage>
        <taxon>Eukaryota</taxon>
        <taxon>Viridiplantae</taxon>
        <taxon>Chlorophyta</taxon>
        <taxon>Pyramimonadophyceae</taxon>
        <taxon>Pyramimonadales</taxon>
        <taxon>Pyramimonadaceae</taxon>
        <taxon>Cymbomonas</taxon>
    </lineage>
</organism>
<evidence type="ECO:0000313" key="1">
    <source>
        <dbReference type="EMBL" id="KAK3267696.1"/>
    </source>
</evidence>
<reference evidence="1 2" key="1">
    <citation type="journal article" date="2015" name="Genome Biol. Evol.">
        <title>Comparative Genomics of a Bacterivorous Green Alga Reveals Evolutionary Causalities and Consequences of Phago-Mixotrophic Mode of Nutrition.</title>
        <authorList>
            <person name="Burns J.A."/>
            <person name="Paasch A."/>
            <person name="Narechania A."/>
            <person name="Kim E."/>
        </authorList>
    </citation>
    <scope>NUCLEOTIDE SEQUENCE [LARGE SCALE GENOMIC DNA]</scope>
    <source>
        <strain evidence="1 2">PLY_AMNH</strain>
    </source>
</reference>
<dbReference type="PANTHER" id="PTHR31048">
    <property type="entry name" value="OS03G0233200 PROTEIN"/>
    <property type="match status" value="1"/>
</dbReference>
<evidence type="ECO:0000313" key="2">
    <source>
        <dbReference type="Proteomes" id="UP001190700"/>
    </source>
</evidence>
<dbReference type="Pfam" id="PF00314">
    <property type="entry name" value="Thaumatin"/>
    <property type="match status" value="1"/>
</dbReference>
<dbReference type="Proteomes" id="UP001190700">
    <property type="component" value="Unassembled WGS sequence"/>
</dbReference>
<proteinExistence type="predicted"/>
<dbReference type="AlphaFoldDB" id="A0AAE0FYM9"/>
<keyword evidence="2" id="KW-1185">Reference proteome</keyword>
<sequence length="590" mass="64920">MCSPDCLSRFFCLDKYPNNQCSNFETDIPDTCTDCCNNDHCNSPGHPLESCSNTCTPYSEACTFFGSTGANASFPFVCLKTASGQKATDNKPWTYASCEAHSCCNAENCFPPPVKDPCPLCTEVECTVLKDAVEHNPQGSCAGRGNPIFCLESVFGKISRSEYHKCGKSVYETFADHSKYANNFTDCTQCCNTTICDSYVNNKTCGEDLPFKCPPEDSSIRNVTVVNYCNFPIWVGAEGHPTPGYMGQVGGWKLEARGDRVEGKDVSTVQVPDTLYGGRFWARTNCRWETKAGWTKPHFVCDTGDCGTPTNDFGIACKGTGGIPPVTLAEMTLNPYHMTGINTDFYDDGTVDPNFNCLSTGCPLIDTKKCPDELTLTVPPSVNGTSLSYCMNICGAVNNKAHINSFKTTRPDIYKYLNDIASDPIKTARVCCNCWTGEDPAGCDAQTCAVLGGELLPNLLDEPEWMDPSFIERERHAELKHTVKDCCGCYNKKSLSCCSPYDASLGHYSHGGLCRLESMTKPFPSPEMAKYEYYEGLFRDQCPEAYSWQFDDGKATYQCQESSFEITFCNDLFNQENPQQQGTGANGPVQ</sequence>
<comment type="caution">
    <text evidence="1">The sequence shown here is derived from an EMBL/GenBank/DDBJ whole genome shotgun (WGS) entry which is preliminary data.</text>
</comment>
<protein>
    <submittedName>
        <fullName evidence="1">Uncharacterized protein</fullName>
    </submittedName>
</protein>
<dbReference type="EMBL" id="LGRX02012250">
    <property type="protein sequence ID" value="KAK3267696.1"/>
    <property type="molecule type" value="Genomic_DNA"/>
</dbReference>